<dbReference type="Pfam" id="PF05691">
    <property type="entry name" value="Raffinose_syn"/>
    <property type="match status" value="2"/>
</dbReference>
<dbReference type="PANTHER" id="PTHR31268">
    <property type="match status" value="1"/>
</dbReference>
<accession>A0A7J9DXN0</accession>
<evidence type="ECO:0000256" key="3">
    <source>
        <dbReference type="ARBA" id="ARBA00025404"/>
    </source>
</evidence>
<dbReference type="InterPro" id="IPR017853">
    <property type="entry name" value="GH"/>
</dbReference>
<comment type="caution">
    <text evidence="4">The sequence shown here is derived from an EMBL/GenBank/DDBJ whole genome shotgun (WGS) entry which is preliminary data.</text>
</comment>
<name>A0A7J9DXN0_9ROSI</name>
<dbReference type="InterPro" id="IPR008811">
    <property type="entry name" value="Glycosyl_hydrolases_36"/>
</dbReference>
<evidence type="ECO:0000256" key="1">
    <source>
        <dbReference type="ARBA" id="ARBA00007240"/>
    </source>
</evidence>
<sequence>MHVGDDLYNLVNEAMKVARLHLGSFRLMGEKRPPGCTPRMLIIDDGWQSICIDNDPIEKEGIDRVAVGEEKTMKDFVVCNIVRDMVGLVPPELAHQMYEGLHSHLKSIGIDSIKIDVIEVLELLSEDSGGRVELAKAYYKAHTVSLRNHFNGNVAISSMQQANDFFFLETETIALGRVGDDFWHSDPYGDPTRAFWLQGCHMVHCAYNSLWMGNFILPDWDMFQSYQQCAELHAASRVISGGPIYVSDSVGKYNFDLLRKVALPDGSILRCQHYALNTRDCLFEDPLHDGKTALKVWKLNKVSH</sequence>
<evidence type="ECO:0000313" key="4">
    <source>
        <dbReference type="EMBL" id="MBA0765499.1"/>
    </source>
</evidence>
<dbReference type="EMBL" id="JABEZW010000005">
    <property type="protein sequence ID" value="MBA0765499.1"/>
    <property type="molecule type" value="Genomic_DNA"/>
</dbReference>
<dbReference type="Proteomes" id="UP000593568">
    <property type="component" value="Unassembled WGS sequence"/>
</dbReference>
<keyword evidence="5" id="KW-1185">Reference proteome</keyword>
<evidence type="ECO:0008006" key="6">
    <source>
        <dbReference type="Google" id="ProtNLM"/>
    </source>
</evidence>
<keyword evidence="2" id="KW-0119">Carbohydrate metabolism</keyword>
<comment type="function">
    <text evidence="3">Transglycosidase operating by a ping-pong reaction mechanism. Involved in the synthesis of raffinose, a major soluble carbohydrate in seeds, roots and tubers.</text>
</comment>
<evidence type="ECO:0000313" key="5">
    <source>
        <dbReference type="Proteomes" id="UP000593568"/>
    </source>
</evidence>
<dbReference type="PANTHER" id="PTHR31268:SF14">
    <property type="entry name" value="GALACTINOL--SUCROSE GALACTOSYLTRANSFERASE 5-RELATED"/>
    <property type="match status" value="1"/>
</dbReference>
<proteinExistence type="inferred from homology"/>
<gene>
    <name evidence="4" type="ORF">Gotri_014689</name>
</gene>
<dbReference type="SUPFAM" id="SSF51445">
    <property type="entry name" value="(Trans)glycosidases"/>
    <property type="match status" value="1"/>
</dbReference>
<dbReference type="AlphaFoldDB" id="A0A7J9DXN0"/>
<reference evidence="4 5" key="1">
    <citation type="journal article" date="2019" name="Genome Biol. Evol.">
        <title>Insights into the evolution of the New World diploid cottons (Gossypium, subgenus Houzingenia) based on genome sequencing.</title>
        <authorList>
            <person name="Grover C.E."/>
            <person name="Arick M.A. 2nd"/>
            <person name="Thrash A."/>
            <person name="Conover J.L."/>
            <person name="Sanders W.S."/>
            <person name="Peterson D.G."/>
            <person name="Frelichowski J.E."/>
            <person name="Scheffler J.A."/>
            <person name="Scheffler B.E."/>
            <person name="Wendel J.F."/>
        </authorList>
    </citation>
    <scope>NUCLEOTIDE SEQUENCE [LARGE SCALE GENOMIC DNA]</scope>
    <source>
        <strain evidence="4">8</strain>
        <tissue evidence="4">Leaf</tissue>
    </source>
</reference>
<dbReference type="GO" id="GO:0047274">
    <property type="term" value="F:galactinol-sucrose galactosyltransferase activity"/>
    <property type="evidence" value="ECO:0007669"/>
    <property type="project" value="TreeGrafter"/>
</dbReference>
<evidence type="ECO:0000256" key="2">
    <source>
        <dbReference type="ARBA" id="ARBA00023277"/>
    </source>
</evidence>
<comment type="similarity">
    <text evidence="1">Belongs to the glycosyl hydrolases 36 family.</text>
</comment>
<protein>
    <recommendedName>
        <fullName evidence="6">Galactinol--sucrose galactosyltransferase</fullName>
    </recommendedName>
</protein>
<organism evidence="4 5">
    <name type="scientific">Gossypium trilobum</name>
    <dbReference type="NCBI Taxonomy" id="34281"/>
    <lineage>
        <taxon>Eukaryota</taxon>
        <taxon>Viridiplantae</taxon>
        <taxon>Streptophyta</taxon>
        <taxon>Embryophyta</taxon>
        <taxon>Tracheophyta</taxon>
        <taxon>Spermatophyta</taxon>
        <taxon>Magnoliopsida</taxon>
        <taxon>eudicotyledons</taxon>
        <taxon>Gunneridae</taxon>
        <taxon>Pentapetalae</taxon>
        <taxon>rosids</taxon>
        <taxon>malvids</taxon>
        <taxon>Malvales</taxon>
        <taxon>Malvaceae</taxon>
        <taxon>Malvoideae</taxon>
        <taxon>Gossypium</taxon>
    </lineage>
</organism>